<evidence type="ECO:0000256" key="9">
    <source>
        <dbReference type="SAM" id="Phobius"/>
    </source>
</evidence>
<gene>
    <name evidence="12" type="ORF">H8K55_00720</name>
</gene>
<dbReference type="InterPro" id="IPR005467">
    <property type="entry name" value="His_kinase_dom"/>
</dbReference>
<evidence type="ECO:0000256" key="8">
    <source>
        <dbReference type="ARBA" id="ARBA00023012"/>
    </source>
</evidence>
<evidence type="ECO:0000256" key="1">
    <source>
        <dbReference type="ARBA" id="ARBA00000085"/>
    </source>
</evidence>
<keyword evidence="6" id="KW-0418">Kinase</keyword>
<keyword evidence="7" id="KW-0067">ATP-binding</keyword>
<feature type="transmembrane region" description="Helical" evidence="9">
    <location>
        <begin position="32"/>
        <end position="50"/>
    </location>
</feature>
<evidence type="ECO:0000256" key="6">
    <source>
        <dbReference type="ARBA" id="ARBA00022777"/>
    </source>
</evidence>
<feature type="domain" description="Histidine kinase" evidence="10">
    <location>
        <begin position="238"/>
        <end position="459"/>
    </location>
</feature>
<dbReference type="SMART" id="SM00387">
    <property type="entry name" value="HATPase_c"/>
    <property type="match status" value="1"/>
</dbReference>
<keyword evidence="4" id="KW-0808">Transferase</keyword>
<dbReference type="PROSITE" id="PS50109">
    <property type="entry name" value="HIS_KIN"/>
    <property type="match status" value="1"/>
</dbReference>
<evidence type="ECO:0000256" key="3">
    <source>
        <dbReference type="ARBA" id="ARBA00012438"/>
    </source>
</evidence>
<dbReference type="EMBL" id="JACOGA010000001">
    <property type="protein sequence ID" value="MBC3872093.1"/>
    <property type="molecule type" value="Genomic_DNA"/>
</dbReference>
<dbReference type="PRINTS" id="PR00344">
    <property type="entry name" value="BCTRLSENSOR"/>
</dbReference>
<dbReference type="InterPro" id="IPR004358">
    <property type="entry name" value="Sig_transdc_His_kin-like_C"/>
</dbReference>
<evidence type="ECO:0000259" key="11">
    <source>
        <dbReference type="PROSITE" id="PS50112"/>
    </source>
</evidence>
<name>A0ABR6Y6A2_9BURK</name>
<proteinExistence type="predicted"/>
<keyword evidence="9" id="KW-0812">Transmembrane</keyword>
<dbReference type="PANTHER" id="PTHR42878:SF7">
    <property type="entry name" value="SENSOR HISTIDINE KINASE GLRK"/>
    <property type="match status" value="1"/>
</dbReference>
<evidence type="ECO:0000256" key="7">
    <source>
        <dbReference type="ARBA" id="ARBA00022840"/>
    </source>
</evidence>
<feature type="transmembrane region" description="Helical" evidence="9">
    <location>
        <begin position="7"/>
        <end position="26"/>
    </location>
</feature>
<dbReference type="PANTHER" id="PTHR42878">
    <property type="entry name" value="TWO-COMPONENT HISTIDINE KINASE"/>
    <property type="match status" value="1"/>
</dbReference>
<sequence length="459" mass="52153">MKLRHQLMLYLGGLHVLLLGGVFFYFQDQPGILFVAEISILLSLSLGIVLTKRALKPYVFTQQFQDLLQDENYAARIRSTPSHELNDLVQNFNRMLELLYTERIRLGEQRGLLDKLLDAIPSAVFVFDFDGRLSLINASAKNLLEHRVQIGAALELTLTEHESITHDNTARLQKMLDELNSLAVGESKLIAGKDGLRYRCQRNQFIDRGFCRDFLLVDEITAALQASEKATYDKVVRVLAHEVNNTVAVTGSVMDSLLFYRAQLRQDDQQDFGTAVEAVRVRNQHLAEFIERFTQVVKMPEPILRSCNVAEVIDRVLVLYKQQCESLGIQLLFMPMQNMPVARLDRHLFEQALMNVFKNAIEAASTRLELTATEHDAYVHVSLDYDTSSQALHLMIVDSGKALIDVPQDQLFTPFFTTKKGGQGIGLMFVREVCQRHGFAYRLISRTNGDAEFSIRINI</sequence>
<reference evidence="12 13" key="1">
    <citation type="submission" date="2020-08" db="EMBL/GenBank/DDBJ databases">
        <title>Novel species isolated from subtropical streams in China.</title>
        <authorList>
            <person name="Lu H."/>
        </authorList>
    </citation>
    <scope>NUCLEOTIDE SEQUENCE [LARGE SCALE GENOMIC DNA]</scope>
    <source>
        <strain evidence="12 13">LX15W</strain>
    </source>
</reference>
<keyword evidence="9" id="KW-0472">Membrane</keyword>
<accession>A0ABR6Y6A2</accession>
<dbReference type="Proteomes" id="UP000624279">
    <property type="component" value="Unassembled WGS sequence"/>
</dbReference>
<dbReference type="InterPro" id="IPR050351">
    <property type="entry name" value="BphY/WalK/GraS-like"/>
</dbReference>
<dbReference type="InterPro" id="IPR003594">
    <property type="entry name" value="HATPase_dom"/>
</dbReference>
<evidence type="ECO:0000256" key="2">
    <source>
        <dbReference type="ARBA" id="ARBA00004370"/>
    </source>
</evidence>
<dbReference type="Gene3D" id="3.30.565.10">
    <property type="entry name" value="Histidine kinase-like ATPase, C-terminal domain"/>
    <property type="match status" value="1"/>
</dbReference>
<evidence type="ECO:0000313" key="13">
    <source>
        <dbReference type="Proteomes" id="UP000624279"/>
    </source>
</evidence>
<dbReference type="RefSeq" id="WP_186940106.1">
    <property type="nucleotide sequence ID" value="NZ_JACOGA010000001.1"/>
</dbReference>
<evidence type="ECO:0000313" key="12">
    <source>
        <dbReference type="EMBL" id="MBC3872093.1"/>
    </source>
</evidence>
<dbReference type="EC" id="2.7.13.3" evidence="3"/>
<comment type="subcellular location">
    <subcellularLocation>
        <location evidence="2">Membrane</location>
    </subcellularLocation>
</comment>
<evidence type="ECO:0000259" key="10">
    <source>
        <dbReference type="PROSITE" id="PS50109"/>
    </source>
</evidence>
<keyword evidence="13" id="KW-1185">Reference proteome</keyword>
<comment type="catalytic activity">
    <reaction evidence="1">
        <text>ATP + protein L-histidine = ADP + protein N-phospho-L-histidine.</text>
        <dbReference type="EC" id="2.7.13.3"/>
    </reaction>
</comment>
<dbReference type="InterPro" id="IPR036890">
    <property type="entry name" value="HATPase_C_sf"/>
</dbReference>
<keyword evidence="9" id="KW-1133">Transmembrane helix</keyword>
<organism evidence="12 13">
    <name type="scientific">Undibacterium flavidum</name>
    <dbReference type="NCBI Taxonomy" id="2762297"/>
    <lineage>
        <taxon>Bacteria</taxon>
        <taxon>Pseudomonadati</taxon>
        <taxon>Pseudomonadota</taxon>
        <taxon>Betaproteobacteria</taxon>
        <taxon>Burkholderiales</taxon>
        <taxon>Oxalobacteraceae</taxon>
        <taxon>Undibacterium</taxon>
    </lineage>
</organism>
<dbReference type="InterPro" id="IPR000014">
    <property type="entry name" value="PAS"/>
</dbReference>
<keyword evidence="8" id="KW-0902">Two-component regulatory system</keyword>
<evidence type="ECO:0000256" key="4">
    <source>
        <dbReference type="ARBA" id="ARBA00022679"/>
    </source>
</evidence>
<evidence type="ECO:0000256" key="5">
    <source>
        <dbReference type="ARBA" id="ARBA00022741"/>
    </source>
</evidence>
<dbReference type="PROSITE" id="PS50112">
    <property type="entry name" value="PAS"/>
    <property type="match status" value="1"/>
</dbReference>
<keyword evidence="5" id="KW-0547">Nucleotide-binding</keyword>
<dbReference type="Pfam" id="PF02518">
    <property type="entry name" value="HATPase_c"/>
    <property type="match status" value="1"/>
</dbReference>
<feature type="domain" description="PAS" evidence="11">
    <location>
        <begin position="109"/>
        <end position="144"/>
    </location>
</feature>
<protein>
    <recommendedName>
        <fullName evidence="3">histidine kinase</fullName>
        <ecNumber evidence="3">2.7.13.3</ecNumber>
    </recommendedName>
</protein>
<dbReference type="SUPFAM" id="SSF55874">
    <property type="entry name" value="ATPase domain of HSP90 chaperone/DNA topoisomerase II/histidine kinase"/>
    <property type="match status" value="1"/>
</dbReference>
<comment type="caution">
    <text evidence="12">The sequence shown here is derived from an EMBL/GenBank/DDBJ whole genome shotgun (WGS) entry which is preliminary data.</text>
</comment>